<protein>
    <submittedName>
        <fullName evidence="2">Uncharacterized protein</fullName>
    </submittedName>
</protein>
<proteinExistence type="predicted"/>
<dbReference type="GeneID" id="25916289"/>
<dbReference type="AlphaFoldDB" id="A0A0L0F519"/>
<dbReference type="RefSeq" id="XP_014145578.1">
    <property type="nucleotide sequence ID" value="XM_014290103.1"/>
</dbReference>
<evidence type="ECO:0000313" key="2">
    <source>
        <dbReference type="EMBL" id="KNC71676.1"/>
    </source>
</evidence>
<evidence type="ECO:0000256" key="1">
    <source>
        <dbReference type="SAM" id="MobiDB-lite"/>
    </source>
</evidence>
<evidence type="ECO:0000313" key="3">
    <source>
        <dbReference type="Proteomes" id="UP000054560"/>
    </source>
</evidence>
<feature type="compositionally biased region" description="Polar residues" evidence="1">
    <location>
        <begin position="76"/>
        <end position="87"/>
    </location>
</feature>
<dbReference type="EMBL" id="KQ248324">
    <property type="protein sequence ID" value="KNC71676.1"/>
    <property type="molecule type" value="Genomic_DNA"/>
</dbReference>
<organism evidence="2 3">
    <name type="scientific">Sphaeroforma arctica JP610</name>
    <dbReference type="NCBI Taxonomy" id="667725"/>
    <lineage>
        <taxon>Eukaryota</taxon>
        <taxon>Ichthyosporea</taxon>
        <taxon>Ichthyophonida</taxon>
        <taxon>Sphaeroforma</taxon>
    </lineage>
</organism>
<accession>A0A0L0F519</accession>
<name>A0A0L0F519_9EUKA</name>
<dbReference type="Proteomes" id="UP000054560">
    <property type="component" value="Unassembled WGS sequence"/>
</dbReference>
<feature type="compositionally biased region" description="Basic and acidic residues" evidence="1">
    <location>
        <begin position="27"/>
        <end position="48"/>
    </location>
</feature>
<reference evidence="2 3" key="1">
    <citation type="submission" date="2011-02" db="EMBL/GenBank/DDBJ databases">
        <title>The Genome Sequence of Sphaeroforma arctica JP610.</title>
        <authorList>
            <consortium name="The Broad Institute Genome Sequencing Platform"/>
            <person name="Russ C."/>
            <person name="Cuomo C."/>
            <person name="Young S.K."/>
            <person name="Zeng Q."/>
            <person name="Gargeya S."/>
            <person name="Alvarado L."/>
            <person name="Berlin A."/>
            <person name="Chapman S.B."/>
            <person name="Chen Z."/>
            <person name="Freedman E."/>
            <person name="Gellesch M."/>
            <person name="Goldberg J."/>
            <person name="Griggs A."/>
            <person name="Gujja S."/>
            <person name="Heilman E."/>
            <person name="Heiman D."/>
            <person name="Howarth C."/>
            <person name="Mehta T."/>
            <person name="Neiman D."/>
            <person name="Pearson M."/>
            <person name="Roberts A."/>
            <person name="Saif S."/>
            <person name="Shea T."/>
            <person name="Shenoy N."/>
            <person name="Sisk P."/>
            <person name="Stolte C."/>
            <person name="Sykes S."/>
            <person name="White J."/>
            <person name="Yandava C."/>
            <person name="Burger G."/>
            <person name="Gray M.W."/>
            <person name="Holland P.W.H."/>
            <person name="King N."/>
            <person name="Lang F.B.F."/>
            <person name="Roger A.J."/>
            <person name="Ruiz-Trillo I."/>
            <person name="Haas B."/>
            <person name="Nusbaum C."/>
            <person name="Birren B."/>
        </authorList>
    </citation>
    <scope>NUCLEOTIDE SEQUENCE [LARGE SCALE GENOMIC DNA]</scope>
    <source>
        <strain evidence="2 3">JP610</strain>
    </source>
</reference>
<feature type="region of interest" description="Disordered" evidence="1">
    <location>
        <begin position="11"/>
        <end position="87"/>
    </location>
</feature>
<keyword evidence="3" id="KW-1185">Reference proteome</keyword>
<feature type="compositionally biased region" description="Polar residues" evidence="1">
    <location>
        <begin position="51"/>
        <end position="67"/>
    </location>
</feature>
<sequence>MSVLYNYVIADPNVEEELGPPPLPPKQPKDNKPAEDKPPPRPPHDVKKSAQPYSLTKLGSTSINSLPTPKPLPRPQSASSLLYNVNSPNVSFNGSGSNIEIAVRSIKYDTGGETSTSFFKVDNNDKLLTSSKVRLKPSSSTGSLLKTNETAVTLREQLNRDKNQIPTLGSSTELFSG</sequence>
<gene>
    <name evidence="2" type="ORF">SARC_15785</name>
</gene>